<feature type="transmembrane region" description="Helical" evidence="6">
    <location>
        <begin position="89"/>
        <end position="116"/>
    </location>
</feature>
<feature type="transmembrane region" description="Helical" evidence="6">
    <location>
        <begin position="175"/>
        <end position="194"/>
    </location>
</feature>
<dbReference type="RefSeq" id="WP_282200872.1">
    <property type="nucleotide sequence ID" value="NZ_BOQE01000001.1"/>
</dbReference>
<keyword evidence="5 6" id="KW-0472">Membrane</keyword>
<evidence type="ECO:0000256" key="2">
    <source>
        <dbReference type="ARBA" id="ARBA00022448"/>
    </source>
</evidence>
<feature type="transmembrane region" description="Helical" evidence="6">
    <location>
        <begin position="19"/>
        <end position="36"/>
    </location>
</feature>
<evidence type="ECO:0000256" key="3">
    <source>
        <dbReference type="ARBA" id="ARBA00022692"/>
    </source>
</evidence>
<evidence type="ECO:0000313" key="8">
    <source>
        <dbReference type="EMBL" id="GIM47941.1"/>
    </source>
</evidence>
<dbReference type="InterPro" id="IPR020846">
    <property type="entry name" value="MFS_dom"/>
</dbReference>
<dbReference type="CDD" id="cd17328">
    <property type="entry name" value="MFS_spinster_like"/>
    <property type="match status" value="1"/>
</dbReference>
<evidence type="ECO:0000256" key="1">
    <source>
        <dbReference type="ARBA" id="ARBA00004651"/>
    </source>
</evidence>
<feature type="transmembrane region" description="Helical" evidence="6">
    <location>
        <begin position="321"/>
        <end position="344"/>
    </location>
</feature>
<dbReference type="PROSITE" id="PS50850">
    <property type="entry name" value="MFS"/>
    <property type="match status" value="1"/>
</dbReference>
<feature type="transmembrane region" description="Helical" evidence="6">
    <location>
        <begin position="56"/>
        <end position="77"/>
    </location>
</feature>
<dbReference type="InterPro" id="IPR011701">
    <property type="entry name" value="MFS"/>
</dbReference>
<feature type="transmembrane region" description="Helical" evidence="6">
    <location>
        <begin position="296"/>
        <end position="315"/>
    </location>
</feature>
<evidence type="ECO:0000256" key="6">
    <source>
        <dbReference type="SAM" id="Phobius"/>
    </source>
</evidence>
<feature type="transmembrane region" description="Helical" evidence="6">
    <location>
        <begin position="225"/>
        <end position="242"/>
    </location>
</feature>
<evidence type="ECO:0000256" key="4">
    <source>
        <dbReference type="ARBA" id="ARBA00022989"/>
    </source>
</evidence>
<dbReference type="EMBL" id="BOQE01000001">
    <property type="protein sequence ID" value="GIM47941.1"/>
    <property type="molecule type" value="Genomic_DNA"/>
</dbReference>
<evidence type="ECO:0000256" key="5">
    <source>
        <dbReference type="ARBA" id="ARBA00023136"/>
    </source>
</evidence>
<dbReference type="PIRSF" id="PIRSF002808">
    <property type="entry name" value="Hexose_phosphate_transp"/>
    <property type="match status" value="1"/>
</dbReference>
<organism evidence="8 9">
    <name type="scientific">Collibacillus ludicampi</name>
    <dbReference type="NCBI Taxonomy" id="2771369"/>
    <lineage>
        <taxon>Bacteria</taxon>
        <taxon>Bacillati</taxon>
        <taxon>Bacillota</taxon>
        <taxon>Bacilli</taxon>
        <taxon>Bacillales</taxon>
        <taxon>Alicyclobacillaceae</taxon>
        <taxon>Collibacillus</taxon>
    </lineage>
</organism>
<dbReference type="Gene3D" id="1.20.1250.20">
    <property type="entry name" value="MFS general substrate transporter like domains"/>
    <property type="match status" value="2"/>
</dbReference>
<keyword evidence="4 6" id="KW-1133">Transmembrane helix</keyword>
<dbReference type="AlphaFoldDB" id="A0AAV4LJM2"/>
<dbReference type="InterPro" id="IPR000849">
    <property type="entry name" value="Sugar_P_transporter"/>
</dbReference>
<feature type="transmembrane region" description="Helical" evidence="6">
    <location>
        <begin position="384"/>
        <end position="405"/>
    </location>
</feature>
<dbReference type="PANTHER" id="PTHR23505">
    <property type="entry name" value="SPINSTER"/>
    <property type="match status" value="1"/>
</dbReference>
<dbReference type="Pfam" id="PF07690">
    <property type="entry name" value="MFS_1"/>
    <property type="match status" value="1"/>
</dbReference>
<dbReference type="PANTHER" id="PTHR23505:SF79">
    <property type="entry name" value="PROTEIN SPINSTER"/>
    <property type="match status" value="1"/>
</dbReference>
<evidence type="ECO:0000259" key="7">
    <source>
        <dbReference type="PROSITE" id="PS50850"/>
    </source>
</evidence>
<dbReference type="GO" id="GO:0005886">
    <property type="term" value="C:plasma membrane"/>
    <property type="evidence" value="ECO:0007669"/>
    <property type="project" value="UniProtKB-SubCell"/>
</dbReference>
<dbReference type="InterPro" id="IPR044770">
    <property type="entry name" value="MFS_spinster-like"/>
</dbReference>
<keyword evidence="9" id="KW-1185">Reference proteome</keyword>
<dbReference type="Proteomes" id="UP001057291">
    <property type="component" value="Unassembled WGS sequence"/>
</dbReference>
<feature type="transmembrane region" description="Helical" evidence="6">
    <location>
        <begin position="356"/>
        <end position="378"/>
    </location>
</feature>
<proteinExistence type="predicted"/>
<protein>
    <submittedName>
        <fullName evidence="8">MFS transporter</fullName>
    </submittedName>
</protein>
<dbReference type="GO" id="GO:0022857">
    <property type="term" value="F:transmembrane transporter activity"/>
    <property type="evidence" value="ECO:0007669"/>
    <property type="project" value="InterPro"/>
</dbReference>
<dbReference type="InterPro" id="IPR036259">
    <property type="entry name" value="MFS_trans_sf"/>
</dbReference>
<comment type="subcellular location">
    <subcellularLocation>
        <location evidence="1">Cell membrane</location>
        <topology evidence="1">Multi-pass membrane protein</topology>
    </subcellularLocation>
</comment>
<feature type="transmembrane region" description="Helical" evidence="6">
    <location>
        <begin position="148"/>
        <end position="169"/>
    </location>
</feature>
<comment type="caution">
    <text evidence="8">The sequence shown here is derived from an EMBL/GenBank/DDBJ whole genome shotgun (WGS) entry which is preliminary data.</text>
</comment>
<feature type="domain" description="Major facilitator superfamily (MFS) profile" evidence="7">
    <location>
        <begin position="23"/>
        <end position="412"/>
    </location>
</feature>
<accession>A0AAV4LJM2</accession>
<feature type="transmembrane region" description="Helical" evidence="6">
    <location>
        <begin position="262"/>
        <end position="284"/>
    </location>
</feature>
<evidence type="ECO:0000313" key="9">
    <source>
        <dbReference type="Proteomes" id="UP001057291"/>
    </source>
</evidence>
<dbReference type="SUPFAM" id="SSF103473">
    <property type="entry name" value="MFS general substrate transporter"/>
    <property type="match status" value="1"/>
</dbReference>
<name>A0AAV4LJM2_9BACL</name>
<keyword evidence="2" id="KW-0813">Transport</keyword>
<sequence length="441" mass="47683">MSTNGKKTSSPSFMVGENYKWAIVAMLWVVSFFNYADRSAITAVMPKLKVEYGFTAAELGLLGTAFLWVYACSAPLAGFLGDRFKRKTIILGGLIFWSIITFVTPLAGSLGMFIFFRAMTGLGEASYYPAGTAMISDYHDRRTRTRALSLHQTAVFAGGIIGTTFAGYLADQYHWKYAFFLYGALGIVIAFVLWKMMKEPEKGMADQAEKVEKVPLSTVYKTPSAILLSIVFFGANFVTWALNTWMPTYLHDKYHMSLTMAAFAGTSALQLSSLSGVLIGGVIADLLVKRTILARFYILAAGLILAAPFVFISGQTMSVNVLIFSMIGAGFFKGIFDSSIYAAMHDVMTPAARSTAVGTMTAIGFAGGGLAPFIIGVYAPQLGLGMAMALTSILYVAVGGLLLIFRNVIKKDILKQSVKLPQGKAQVFNGAEAQRNSMGHS</sequence>
<gene>
    <name evidence="8" type="ORF">DNHGIG_34900</name>
</gene>
<keyword evidence="3 6" id="KW-0812">Transmembrane</keyword>
<reference evidence="8" key="1">
    <citation type="journal article" date="2023" name="Int. J. Syst. Evol. Microbiol.">
        <title>Collibacillus ludicampi gen. nov., sp. nov., a new soil bacterium of the family Alicyclobacillaceae.</title>
        <authorList>
            <person name="Jojima T."/>
            <person name="Ioku Y."/>
            <person name="Fukuta Y."/>
            <person name="Shirasaka N."/>
            <person name="Matsumura Y."/>
            <person name="Mori M."/>
        </authorList>
    </citation>
    <scope>NUCLEOTIDE SEQUENCE</scope>
    <source>
        <strain evidence="8">TP075</strain>
    </source>
</reference>